<reference evidence="3 4" key="1">
    <citation type="submission" date="2018-04" db="EMBL/GenBank/DDBJ databases">
        <authorList>
            <person name="Zhang X."/>
            <person name="Yuan J."/>
            <person name="Li F."/>
            <person name="Xiang J."/>
        </authorList>
    </citation>
    <scope>NUCLEOTIDE SEQUENCE [LARGE SCALE GENOMIC DNA]</scope>
    <source>
        <tissue evidence="3">Muscle</tissue>
    </source>
</reference>
<dbReference type="SUPFAM" id="SSF48371">
    <property type="entry name" value="ARM repeat"/>
    <property type="match status" value="1"/>
</dbReference>
<reference evidence="3 4" key="2">
    <citation type="submission" date="2019-01" db="EMBL/GenBank/DDBJ databases">
        <title>The decoding of complex shrimp genome reveals the adaptation for benthos swimmer, frequently molting mechanism and breeding impact on genome.</title>
        <authorList>
            <person name="Sun Y."/>
            <person name="Gao Y."/>
            <person name="Yu Y."/>
        </authorList>
    </citation>
    <scope>NUCLEOTIDE SEQUENCE [LARGE SCALE GENOMIC DNA]</scope>
    <source>
        <tissue evidence="3">Muscle</tissue>
    </source>
</reference>
<comment type="caution">
    <text evidence="3">The sequence shown here is derived from an EMBL/GenBank/DDBJ whole genome shotgun (WGS) entry which is preliminary data.</text>
</comment>
<dbReference type="STRING" id="6689.A0A423TS62"/>
<dbReference type="Proteomes" id="UP000283509">
    <property type="component" value="Unassembled WGS sequence"/>
</dbReference>
<dbReference type="InterPro" id="IPR027312">
    <property type="entry name" value="Sda1"/>
</dbReference>
<accession>A0A423TS62</accession>
<dbReference type="InterPro" id="IPR012977">
    <property type="entry name" value="SDA1_N"/>
</dbReference>
<dbReference type="GO" id="GO:0042273">
    <property type="term" value="P:ribosomal large subunit biogenesis"/>
    <property type="evidence" value="ECO:0007669"/>
    <property type="project" value="UniProtKB-UniRule"/>
</dbReference>
<comment type="similarity">
    <text evidence="1">Belongs to the SDA1 family.</text>
</comment>
<gene>
    <name evidence="3" type="ORF">C7M84_001985</name>
</gene>
<evidence type="ECO:0000313" key="3">
    <source>
        <dbReference type="EMBL" id="ROT79263.1"/>
    </source>
</evidence>
<evidence type="ECO:0000256" key="1">
    <source>
        <dbReference type="RuleBase" id="RU365057"/>
    </source>
</evidence>
<feature type="domain" description="SDA1 N-terminal" evidence="2">
    <location>
        <begin position="144"/>
        <end position="211"/>
    </location>
</feature>
<keyword evidence="1" id="KW-0539">Nucleus</keyword>
<dbReference type="InterPro" id="IPR016024">
    <property type="entry name" value="ARM-type_fold"/>
</dbReference>
<dbReference type="OrthoDB" id="2196187at2759"/>
<dbReference type="GO" id="GO:0000055">
    <property type="term" value="P:ribosomal large subunit export from nucleus"/>
    <property type="evidence" value="ECO:0007669"/>
    <property type="project" value="UniProtKB-UniRule"/>
</dbReference>
<sequence length="236" mass="27238">MPFCQANNNKLPSNLPQLQNLIKRDAASYTEEFERQHAVYKATCAIFEQNPTVYNNQLHEIIMFLAQVAQFYPEQLNEFPQELVAILKRHASVLHPHMRMSLVKALMFLRNKNLISPLELHMLFFQLLRCQDKALRKFLQQHIRFLFPHQQEVTKVMVFAAQAAHPLASPDDLEPLVRTLANNFVTERYSNEVMAMGLNAIRELCARNPHATSPYPPKPNPFPHPPVPLCLPEPVI</sequence>
<dbReference type="PANTHER" id="PTHR12730">
    <property type="entry name" value="HSDA/SDA1-RELATED"/>
    <property type="match status" value="1"/>
</dbReference>
<dbReference type="EMBL" id="QCYY01001263">
    <property type="protein sequence ID" value="ROT79263.1"/>
    <property type="molecule type" value="Genomic_DNA"/>
</dbReference>
<dbReference type="AlphaFoldDB" id="A0A423TS62"/>
<protein>
    <recommendedName>
        <fullName evidence="1">Protein SDA1</fullName>
    </recommendedName>
</protein>
<name>A0A423TS62_PENVA</name>
<feature type="domain" description="SDA1 N-terminal" evidence="2">
    <location>
        <begin position="64"/>
        <end position="143"/>
    </location>
</feature>
<dbReference type="GO" id="GO:0015031">
    <property type="term" value="P:protein transport"/>
    <property type="evidence" value="ECO:0007669"/>
    <property type="project" value="UniProtKB-KW"/>
</dbReference>
<keyword evidence="1" id="KW-0653">Protein transport</keyword>
<dbReference type="PANTHER" id="PTHR12730:SF0">
    <property type="entry name" value="PROTEIN SDA1 HOMOLOG"/>
    <property type="match status" value="1"/>
</dbReference>
<evidence type="ECO:0000259" key="2">
    <source>
        <dbReference type="Pfam" id="PF08158"/>
    </source>
</evidence>
<proteinExistence type="inferred from homology"/>
<dbReference type="Pfam" id="PF08158">
    <property type="entry name" value="SDA1_HEAT"/>
    <property type="match status" value="2"/>
</dbReference>
<dbReference type="GO" id="GO:0005730">
    <property type="term" value="C:nucleolus"/>
    <property type="evidence" value="ECO:0007669"/>
    <property type="project" value="UniProtKB-SubCell"/>
</dbReference>
<keyword evidence="4" id="KW-1185">Reference proteome</keyword>
<keyword evidence="1" id="KW-0813">Transport</keyword>
<comment type="function">
    <text evidence="1">Required for 60S pre-ribosomal subunits export to the cytoplasm.</text>
</comment>
<evidence type="ECO:0000313" key="4">
    <source>
        <dbReference type="Proteomes" id="UP000283509"/>
    </source>
</evidence>
<keyword evidence="1" id="KW-0690">Ribosome biogenesis</keyword>
<organism evidence="3 4">
    <name type="scientific">Penaeus vannamei</name>
    <name type="common">Whiteleg shrimp</name>
    <name type="synonym">Litopenaeus vannamei</name>
    <dbReference type="NCBI Taxonomy" id="6689"/>
    <lineage>
        <taxon>Eukaryota</taxon>
        <taxon>Metazoa</taxon>
        <taxon>Ecdysozoa</taxon>
        <taxon>Arthropoda</taxon>
        <taxon>Crustacea</taxon>
        <taxon>Multicrustacea</taxon>
        <taxon>Malacostraca</taxon>
        <taxon>Eumalacostraca</taxon>
        <taxon>Eucarida</taxon>
        <taxon>Decapoda</taxon>
        <taxon>Dendrobranchiata</taxon>
        <taxon>Penaeoidea</taxon>
        <taxon>Penaeidae</taxon>
        <taxon>Penaeus</taxon>
    </lineage>
</organism>
<comment type="subcellular location">
    <subcellularLocation>
        <location evidence="1">Nucleus</location>
        <location evidence="1">Nucleolus</location>
    </subcellularLocation>
</comment>